<name>A0A1F6TM60_9BACT</name>
<accession>A0A1F6TM60</accession>
<proteinExistence type="predicted"/>
<dbReference type="EMBL" id="MFTD01000028">
    <property type="protein sequence ID" value="OGI46155.1"/>
    <property type="molecule type" value="Genomic_DNA"/>
</dbReference>
<dbReference type="Proteomes" id="UP000176484">
    <property type="component" value="Unassembled WGS sequence"/>
</dbReference>
<evidence type="ECO:0000313" key="2">
    <source>
        <dbReference type="Proteomes" id="UP000176484"/>
    </source>
</evidence>
<evidence type="ECO:0000313" key="1">
    <source>
        <dbReference type="EMBL" id="OGI46155.1"/>
    </source>
</evidence>
<organism evidence="1 2">
    <name type="scientific">Candidatus Nomurabacteria bacterium GWB1_40_6</name>
    <dbReference type="NCBI Taxonomy" id="1801727"/>
    <lineage>
        <taxon>Bacteria</taxon>
        <taxon>Candidatus Nomuraibacteriota</taxon>
    </lineage>
</organism>
<reference evidence="1 2" key="1">
    <citation type="journal article" date="2016" name="Nat. Commun.">
        <title>Thousands of microbial genomes shed light on interconnected biogeochemical processes in an aquifer system.</title>
        <authorList>
            <person name="Anantharaman K."/>
            <person name="Brown C.T."/>
            <person name="Hug L.A."/>
            <person name="Sharon I."/>
            <person name="Castelle C.J."/>
            <person name="Probst A.J."/>
            <person name="Thomas B.C."/>
            <person name="Singh A."/>
            <person name="Wilkins M.J."/>
            <person name="Karaoz U."/>
            <person name="Brodie E.L."/>
            <person name="Williams K.H."/>
            <person name="Hubbard S.S."/>
            <person name="Banfield J.F."/>
        </authorList>
    </citation>
    <scope>NUCLEOTIDE SEQUENCE [LARGE SCALE GENOMIC DNA]</scope>
</reference>
<dbReference type="AlphaFoldDB" id="A0A1F6TM60"/>
<comment type="caution">
    <text evidence="1">The sequence shown here is derived from an EMBL/GenBank/DDBJ whole genome shotgun (WGS) entry which is preliminary data.</text>
</comment>
<gene>
    <name evidence="1" type="ORF">A2121_02530</name>
</gene>
<sequence>MCLGLVQIILKCLARLTILQLSQIFFTDDFIFIKNFFPRSFVQKDYITEEKQGNTLIFSAL</sequence>
<protein>
    <submittedName>
        <fullName evidence="1">Uncharacterized protein</fullName>
    </submittedName>
</protein>